<dbReference type="KEGG" id="ccar:109047579"/>
<reference evidence="2" key="1">
    <citation type="submission" date="2025-08" db="UniProtKB">
        <authorList>
            <consortium name="RefSeq"/>
        </authorList>
    </citation>
    <scope>IDENTIFICATION</scope>
    <source>
        <tissue evidence="2">Muscle</tissue>
    </source>
</reference>
<feature type="domain" description="HAT C-terminal dimerisation" evidence="1">
    <location>
        <begin position="197"/>
        <end position="272"/>
    </location>
</feature>
<sequence>MMISRILEQQQALTQVLSADKKLRHLIPTWQDIDVLESVSKSLGPMLDFTDALSGDEYVNVIFVKPVLQLFNTSLLEMREEDTDLTKNIKKKMQDYLNEKYEDDDTQKLLDISSFLDPQFKMDFISADKKTQVKARVASQMMECQEKSSCSTDVEPNVTSAPQAKKAKKSLGSFFKQSETAAKGDSSLTLKDALEAELNTYLLTPPIDKEGDPLAWWKVHKLIFPRLARLARKYLCIPVTSSPSERLFSTSGNIVTCQRTWLKPAKFDRLVFNSSLFV</sequence>
<dbReference type="AlphaFoldDB" id="A0A9Q9ZAZ7"/>
<dbReference type="GO" id="GO:0046983">
    <property type="term" value="F:protein dimerization activity"/>
    <property type="evidence" value="ECO:0007669"/>
    <property type="project" value="InterPro"/>
</dbReference>
<dbReference type="Proteomes" id="UP001155660">
    <property type="component" value="Chromosome B3"/>
</dbReference>
<organism evidence="2">
    <name type="scientific">Cyprinus carpio</name>
    <name type="common">Common carp</name>
    <dbReference type="NCBI Taxonomy" id="7962"/>
    <lineage>
        <taxon>Eukaryota</taxon>
        <taxon>Metazoa</taxon>
        <taxon>Chordata</taxon>
        <taxon>Craniata</taxon>
        <taxon>Vertebrata</taxon>
        <taxon>Euteleostomi</taxon>
        <taxon>Actinopterygii</taxon>
        <taxon>Neopterygii</taxon>
        <taxon>Teleostei</taxon>
        <taxon>Ostariophysi</taxon>
        <taxon>Cypriniformes</taxon>
        <taxon>Cyprinidae</taxon>
        <taxon>Cyprininae</taxon>
        <taxon>Cyprinus</taxon>
    </lineage>
</organism>
<dbReference type="InterPro" id="IPR052035">
    <property type="entry name" value="ZnF_BED_domain_contain"/>
</dbReference>
<evidence type="ECO:0000313" key="2">
    <source>
        <dbReference type="RefSeq" id="XP_018920809.2"/>
    </source>
</evidence>
<dbReference type="GeneID" id="109047579"/>
<gene>
    <name evidence="2" type="primary">LOC109047579</name>
</gene>
<dbReference type="OrthoDB" id="1607513at2759"/>
<evidence type="ECO:0000259" key="1">
    <source>
        <dbReference type="Pfam" id="PF05699"/>
    </source>
</evidence>
<protein>
    <submittedName>
        <fullName evidence="2">E3 SUMO-protein ligase ZBED1-like</fullName>
    </submittedName>
</protein>
<name>A0A9Q9ZAZ7_CYPCA</name>
<dbReference type="PANTHER" id="PTHR46481">
    <property type="entry name" value="ZINC FINGER BED DOMAIN-CONTAINING PROTEIN 4"/>
    <property type="match status" value="1"/>
</dbReference>
<dbReference type="InterPro" id="IPR008906">
    <property type="entry name" value="HATC_C_dom"/>
</dbReference>
<dbReference type="RefSeq" id="XP_018920809.2">
    <property type="nucleotide sequence ID" value="XM_019065264.2"/>
</dbReference>
<proteinExistence type="predicted"/>
<dbReference type="Pfam" id="PF05699">
    <property type="entry name" value="Dimer_Tnp_hAT"/>
    <property type="match status" value="1"/>
</dbReference>
<accession>A0A9Q9ZAZ7</accession>
<dbReference type="PANTHER" id="PTHR46481:SF9">
    <property type="entry name" value="ZINC FINGER BED DOMAIN-CONTAINING PROTEIN 1-LIKE"/>
    <property type="match status" value="1"/>
</dbReference>